<protein>
    <submittedName>
        <fullName evidence="2">Uncharacterized protein</fullName>
    </submittedName>
</protein>
<evidence type="ECO:0000256" key="1">
    <source>
        <dbReference type="SAM" id="Phobius"/>
    </source>
</evidence>
<feature type="transmembrane region" description="Helical" evidence="1">
    <location>
        <begin position="96"/>
        <end position="115"/>
    </location>
</feature>
<accession>A0A6G1JYY5</accession>
<proteinExistence type="predicted"/>
<dbReference type="AlphaFoldDB" id="A0A6G1JYY5"/>
<evidence type="ECO:0000313" key="2">
    <source>
        <dbReference type="EMBL" id="KAF2705826.1"/>
    </source>
</evidence>
<keyword evidence="1" id="KW-0812">Transmembrane</keyword>
<feature type="transmembrane region" description="Helical" evidence="1">
    <location>
        <begin position="382"/>
        <end position="403"/>
    </location>
</feature>
<reference evidence="2" key="1">
    <citation type="journal article" date="2020" name="Stud. Mycol.">
        <title>101 Dothideomycetes genomes: a test case for predicting lifestyles and emergence of pathogens.</title>
        <authorList>
            <person name="Haridas S."/>
            <person name="Albert R."/>
            <person name="Binder M."/>
            <person name="Bloem J."/>
            <person name="Labutti K."/>
            <person name="Salamov A."/>
            <person name="Andreopoulos B."/>
            <person name="Baker S."/>
            <person name="Barry K."/>
            <person name="Bills G."/>
            <person name="Bluhm B."/>
            <person name="Cannon C."/>
            <person name="Castanera R."/>
            <person name="Culley D."/>
            <person name="Daum C."/>
            <person name="Ezra D."/>
            <person name="Gonzalez J."/>
            <person name="Henrissat B."/>
            <person name="Kuo A."/>
            <person name="Liang C."/>
            <person name="Lipzen A."/>
            <person name="Lutzoni F."/>
            <person name="Magnuson J."/>
            <person name="Mondo S."/>
            <person name="Nolan M."/>
            <person name="Ohm R."/>
            <person name="Pangilinan J."/>
            <person name="Park H.-J."/>
            <person name="Ramirez L."/>
            <person name="Alfaro M."/>
            <person name="Sun H."/>
            <person name="Tritt A."/>
            <person name="Yoshinaga Y."/>
            <person name="Zwiers L.-H."/>
            <person name="Turgeon B."/>
            <person name="Goodwin S."/>
            <person name="Spatafora J."/>
            <person name="Crous P."/>
            <person name="Grigoriev I."/>
        </authorList>
    </citation>
    <scope>NUCLEOTIDE SEQUENCE</scope>
    <source>
        <strain evidence="2">CBS 279.74</strain>
    </source>
</reference>
<dbReference type="EMBL" id="MU005777">
    <property type="protein sequence ID" value="KAF2705826.1"/>
    <property type="molecule type" value="Genomic_DNA"/>
</dbReference>
<keyword evidence="1" id="KW-0472">Membrane</keyword>
<feature type="transmembrane region" description="Helical" evidence="1">
    <location>
        <begin position="409"/>
        <end position="427"/>
    </location>
</feature>
<evidence type="ECO:0000313" key="3">
    <source>
        <dbReference type="Proteomes" id="UP000799428"/>
    </source>
</evidence>
<name>A0A6G1JYY5_9PLEO</name>
<dbReference type="Proteomes" id="UP000799428">
    <property type="component" value="Unassembled WGS sequence"/>
</dbReference>
<keyword evidence="3" id="KW-1185">Reference proteome</keyword>
<sequence>MVWMYNLSIPSALSSSTVVTGSGTALPSAEYSLLLSPAMQLQQDDPGVTVDLFVQDKCYRVCKIRHTQQQQQRRRRRRHKYEQSMPRTTPCRCLKLLLLPWIVMIGLWCFLPAFAMGDREREAYMSDRLSGGSPVTTVHNLRGLGVDDDRSDTGHGVIRWQLLERPARGNVNHKAAVLKIGHKQELDLELVMTKAQASNDAFRVDAAQPKVRIKIEWAPLLGDPFEVLGVPAGSPEHMYNMPWFQRADKVLFHHEFHGFYTDMGLCTVVPAPGVIELWKRDVVQKALRSTVPSLERGHGEKGRHDDGTEYREDVARIKELNDLSSVNEIKRETSKQLEPYRQGHGLLATFRDERSDFRSIDKISADTVRGELPSRTYPIRRALIFPLGPVPMILYVLSAFILPWLVTTFGPPLLAVYALVVAFLWIYSGRPAFVDWSAQYWLTRFWFSCWAGKSRRKASRRRRLWGPAGPVLDIEKQSATGLESKHVRVDVSLQRPMNAKLQPSPS</sequence>
<keyword evidence="1" id="KW-1133">Transmembrane helix</keyword>
<organism evidence="2 3">
    <name type="scientific">Pleomassaria siparia CBS 279.74</name>
    <dbReference type="NCBI Taxonomy" id="1314801"/>
    <lineage>
        <taxon>Eukaryota</taxon>
        <taxon>Fungi</taxon>
        <taxon>Dikarya</taxon>
        <taxon>Ascomycota</taxon>
        <taxon>Pezizomycotina</taxon>
        <taxon>Dothideomycetes</taxon>
        <taxon>Pleosporomycetidae</taxon>
        <taxon>Pleosporales</taxon>
        <taxon>Pleomassariaceae</taxon>
        <taxon>Pleomassaria</taxon>
    </lineage>
</organism>
<dbReference type="OrthoDB" id="4225365at2759"/>
<gene>
    <name evidence="2" type="ORF">K504DRAFT_493690</name>
</gene>